<dbReference type="OrthoDB" id="9774900at2"/>
<dbReference type="AlphaFoldDB" id="A0A327KRZ6"/>
<dbReference type="EMBL" id="NPEX01000384">
    <property type="protein sequence ID" value="RAI38128.1"/>
    <property type="molecule type" value="Genomic_DNA"/>
</dbReference>
<feature type="transmembrane region" description="Helical" evidence="6">
    <location>
        <begin position="33"/>
        <end position="53"/>
    </location>
</feature>
<evidence type="ECO:0000256" key="6">
    <source>
        <dbReference type="SAM" id="Phobius"/>
    </source>
</evidence>
<reference evidence="7 8" key="1">
    <citation type="submission" date="2017-07" db="EMBL/GenBank/DDBJ databases">
        <title>Draft Genome Sequences of Select Purple Nonsulfur Bacteria.</title>
        <authorList>
            <person name="Lasarre B."/>
            <person name="Mckinlay J.B."/>
        </authorList>
    </citation>
    <scope>NUCLEOTIDE SEQUENCE [LARGE SCALE GENOMIC DNA]</scope>
    <source>
        <strain evidence="7 8">DSM 5909</strain>
    </source>
</reference>
<comment type="caution">
    <text evidence="7">The sequence shown here is derived from an EMBL/GenBank/DDBJ whole genome shotgun (WGS) entry which is preliminary data.</text>
</comment>
<dbReference type="RefSeq" id="WP_111422568.1">
    <property type="nucleotide sequence ID" value="NZ_NPEX01000384.1"/>
</dbReference>
<dbReference type="Proteomes" id="UP000249130">
    <property type="component" value="Unassembled WGS sequence"/>
</dbReference>
<dbReference type="InterPro" id="IPR007343">
    <property type="entry name" value="Uncharacterised_pept_Zn_put"/>
</dbReference>
<feature type="compositionally biased region" description="Polar residues" evidence="5">
    <location>
        <begin position="72"/>
        <end position="83"/>
    </location>
</feature>
<dbReference type="PANTHER" id="PTHR30168">
    <property type="entry name" value="PUTATIVE MEMBRANE PROTEIN YPFJ"/>
    <property type="match status" value="1"/>
</dbReference>
<protein>
    <submittedName>
        <fullName evidence="7">Metalloprotease</fullName>
    </submittedName>
</protein>
<comment type="subcellular location">
    <subcellularLocation>
        <location evidence="1">Membrane</location>
        <topology evidence="1">Single-pass membrane protein</topology>
    </subcellularLocation>
</comment>
<dbReference type="GO" id="GO:0006508">
    <property type="term" value="P:proteolysis"/>
    <property type="evidence" value="ECO:0007669"/>
    <property type="project" value="UniProtKB-KW"/>
</dbReference>
<evidence type="ECO:0000256" key="1">
    <source>
        <dbReference type="ARBA" id="ARBA00004167"/>
    </source>
</evidence>
<gene>
    <name evidence="7" type="ORF">CH341_28440</name>
</gene>
<feature type="region of interest" description="Disordered" evidence="5">
    <location>
        <begin position="1"/>
        <end position="28"/>
    </location>
</feature>
<keyword evidence="3 6" id="KW-1133">Transmembrane helix</keyword>
<dbReference type="GO" id="GO:0016020">
    <property type="term" value="C:membrane"/>
    <property type="evidence" value="ECO:0007669"/>
    <property type="project" value="UniProtKB-SubCell"/>
</dbReference>
<evidence type="ECO:0000256" key="2">
    <source>
        <dbReference type="ARBA" id="ARBA00022692"/>
    </source>
</evidence>
<evidence type="ECO:0000256" key="4">
    <source>
        <dbReference type="ARBA" id="ARBA00023136"/>
    </source>
</evidence>
<accession>A0A327KRZ6</accession>
<dbReference type="GO" id="GO:0008237">
    <property type="term" value="F:metallopeptidase activity"/>
    <property type="evidence" value="ECO:0007669"/>
    <property type="project" value="UniProtKB-KW"/>
</dbReference>
<evidence type="ECO:0000256" key="3">
    <source>
        <dbReference type="ARBA" id="ARBA00022989"/>
    </source>
</evidence>
<organism evidence="7 8">
    <name type="scientific">Rhodoplanes roseus</name>
    <dbReference type="NCBI Taxonomy" id="29409"/>
    <lineage>
        <taxon>Bacteria</taxon>
        <taxon>Pseudomonadati</taxon>
        <taxon>Pseudomonadota</taxon>
        <taxon>Alphaproteobacteria</taxon>
        <taxon>Hyphomicrobiales</taxon>
        <taxon>Nitrobacteraceae</taxon>
        <taxon>Rhodoplanes</taxon>
    </lineage>
</organism>
<keyword evidence="2 6" id="KW-0812">Transmembrane</keyword>
<dbReference type="Pfam" id="PF04228">
    <property type="entry name" value="Zn_peptidase"/>
    <property type="match status" value="1"/>
</dbReference>
<keyword evidence="7" id="KW-0482">Metalloprotease</keyword>
<name>A0A327KRZ6_9BRAD</name>
<keyword evidence="7" id="KW-0645">Protease</keyword>
<keyword evidence="7" id="KW-0378">Hydrolase</keyword>
<feature type="region of interest" description="Disordered" evidence="5">
    <location>
        <begin position="68"/>
        <end position="91"/>
    </location>
</feature>
<sequence length="308" mass="33350">MRWDNLPESDNIEDRRGEEGGGRGGGFGMPMGMGGGGLGIGTIVVLGLIGWALGIDPRILIGGAEMVGGGQQHQAPSQSSQRHTGAPDDQMGKFVSRVLGSTEVQWKEVFAKDGKTYRAPVLVLYNEVTTQPCGGQAQAAMGPFYCPADKKIYLDTSFFREIERRFKGCDAGSKSCQFAQAYVIAHEVGHHVQNMLGILPKVQEMQQGMSKVEANQLQVRVELQADCFAGVWANKSDQKWNLIEPGDVEAAMRTAAAIGDDKLQMQSRGRVVPDSFTHGSSAQRQRWFDIGLKQGSVAACNTFRAANL</sequence>
<evidence type="ECO:0000256" key="5">
    <source>
        <dbReference type="SAM" id="MobiDB-lite"/>
    </source>
</evidence>
<keyword evidence="4 6" id="KW-0472">Membrane</keyword>
<feature type="compositionally biased region" description="Basic and acidic residues" evidence="5">
    <location>
        <begin position="12"/>
        <end position="21"/>
    </location>
</feature>
<keyword evidence="8" id="KW-1185">Reference proteome</keyword>
<evidence type="ECO:0000313" key="8">
    <source>
        <dbReference type="Proteomes" id="UP000249130"/>
    </source>
</evidence>
<proteinExistence type="predicted"/>
<dbReference type="PANTHER" id="PTHR30168:SF0">
    <property type="entry name" value="INNER MEMBRANE PROTEIN"/>
    <property type="match status" value="1"/>
</dbReference>
<evidence type="ECO:0000313" key="7">
    <source>
        <dbReference type="EMBL" id="RAI38128.1"/>
    </source>
</evidence>